<name>A0A895YIW7_9ACTN</name>
<dbReference type="InterPro" id="IPR009959">
    <property type="entry name" value="Cyclase_SnoaL-like"/>
</dbReference>
<proteinExistence type="predicted"/>
<keyword evidence="2" id="KW-1185">Reference proteome</keyword>
<dbReference type="AlphaFoldDB" id="A0A895YIW7"/>
<dbReference type="EMBL" id="CP070499">
    <property type="protein sequence ID" value="QSB15935.1"/>
    <property type="molecule type" value="Genomic_DNA"/>
</dbReference>
<accession>A0A895YIW7</accession>
<dbReference type="Gene3D" id="3.10.450.50">
    <property type="match status" value="1"/>
</dbReference>
<organism evidence="1 2">
    <name type="scientific">Natronosporangium hydrolyticum</name>
    <dbReference type="NCBI Taxonomy" id="2811111"/>
    <lineage>
        <taxon>Bacteria</taxon>
        <taxon>Bacillati</taxon>
        <taxon>Actinomycetota</taxon>
        <taxon>Actinomycetes</taxon>
        <taxon>Micromonosporales</taxon>
        <taxon>Micromonosporaceae</taxon>
        <taxon>Natronosporangium</taxon>
    </lineage>
</organism>
<dbReference type="PANTHER" id="PTHR38436:SF1">
    <property type="entry name" value="ESTER CYCLASE"/>
    <property type="match status" value="1"/>
</dbReference>
<dbReference type="InterPro" id="IPR032710">
    <property type="entry name" value="NTF2-like_dom_sf"/>
</dbReference>
<sequence>MSHEENLATLERSIELINSGAVDAGVAALFAADAVDHDPAPGQGPGRDGLLDFFRNLRTAFPDLRMERRHLTANGSHVSMAFTVSGTHIGDFNGVPPTGRTFQANGVEIFRFSDGQVVERWGLTDDMGILSQLGLVSLPH</sequence>
<dbReference type="Proteomes" id="UP000662857">
    <property type="component" value="Chromosome"/>
</dbReference>
<dbReference type="RefSeq" id="WP_239678127.1">
    <property type="nucleotide sequence ID" value="NZ_CP070499.1"/>
</dbReference>
<dbReference type="Pfam" id="PF07366">
    <property type="entry name" value="SnoaL"/>
    <property type="match status" value="1"/>
</dbReference>
<dbReference type="PANTHER" id="PTHR38436">
    <property type="entry name" value="POLYKETIDE CYCLASE SNOAL-LIKE DOMAIN"/>
    <property type="match status" value="1"/>
</dbReference>
<dbReference type="KEGG" id="nhy:JQS43_06275"/>
<dbReference type="SUPFAM" id="SSF54427">
    <property type="entry name" value="NTF2-like"/>
    <property type="match status" value="1"/>
</dbReference>
<evidence type="ECO:0000313" key="1">
    <source>
        <dbReference type="EMBL" id="QSB15935.1"/>
    </source>
</evidence>
<gene>
    <name evidence="1" type="ORF">JQS43_06275</name>
</gene>
<protein>
    <submittedName>
        <fullName evidence="1">Ester cyclase</fullName>
    </submittedName>
</protein>
<reference evidence="1" key="1">
    <citation type="submission" date="2021-02" db="EMBL/GenBank/DDBJ databases">
        <title>Natrosporangium hydrolyticum gen. nov., sp. nov, a haloalkaliphilic actinobacterium from a soda solonchak soil.</title>
        <authorList>
            <person name="Sorokin D.Y."/>
            <person name="Khijniak T.V."/>
            <person name="Zakharycheva A.P."/>
            <person name="Boueva O.V."/>
            <person name="Ariskina E.V."/>
            <person name="Hahnke R.L."/>
            <person name="Bunk B."/>
            <person name="Sproer C."/>
            <person name="Schumann P."/>
            <person name="Evtushenko L.I."/>
            <person name="Kublanov I.V."/>
        </authorList>
    </citation>
    <scope>NUCLEOTIDE SEQUENCE</scope>
    <source>
        <strain evidence="1">DSM 106523</strain>
    </source>
</reference>
<evidence type="ECO:0000313" key="2">
    <source>
        <dbReference type="Proteomes" id="UP000662857"/>
    </source>
</evidence>
<dbReference type="GO" id="GO:0030638">
    <property type="term" value="P:polyketide metabolic process"/>
    <property type="evidence" value="ECO:0007669"/>
    <property type="project" value="InterPro"/>
</dbReference>